<keyword evidence="3" id="KW-0201">Cytochrome c-type biogenesis</keyword>
<feature type="transmembrane region" description="Helical" evidence="5">
    <location>
        <begin position="7"/>
        <end position="26"/>
    </location>
</feature>
<dbReference type="GO" id="GO:0017003">
    <property type="term" value="P:protein-heme linkage"/>
    <property type="evidence" value="ECO:0007669"/>
    <property type="project" value="InterPro"/>
</dbReference>
<keyword evidence="4 5" id="KW-0472">Membrane</keyword>
<dbReference type="RefSeq" id="WP_117298567.1">
    <property type="nucleotide sequence ID" value="NZ_QVQT02000002.1"/>
</dbReference>
<dbReference type="GO" id="GO:0005886">
    <property type="term" value="C:plasma membrane"/>
    <property type="evidence" value="ECO:0007669"/>
    <property type="project" value="InterPro"/>
</dbReference>
<sequence length="158" mass="16566">MNKGNQGLRIGIAMMVVVGVIAWLAITGVEANKSYYVTISELQAMGSKAYTRHLRVAGNVLPGTIARSGTNADFVLVENDKKLHVAYIGEEPPPDTFKDNSQALAIGTFGHDGVFHATQLQAKCASKYAPKNTPGQPGDKPAVAATNAAAVMPAMAAK</sequence>
<dbReference type="Gene3D" id="2.40.50.140">
    <property type="entry name" value="Nucleic acid-binding proteins"/>
    <property type="match status" value="1"/>
</dbReference>
<keyword evidence="2" id="KW-0479">Metal-binding</keyword>
<evidence type="ECO:0000256" key="4">
    <source>
        <dbReference type="ARBA" id="ARBA00023136"/>
    </source>
</evidence>
<gene>
    <name evidence="6" type="ORF">D0Y96_06830</name>
</gene>
<keyword evidence="2" id="KW-0408">Iron</keyword>
<keyword evidence="2" id="KW-0349">Heme</keyword>
<proteinExistence type="predicted"/>
<dbReference type="OrthoDB" id="121943at2"/>
<evidence type="ECO:0000256" key="2">
    <source>
        <dbReference type="ARBA" id="ARBA00022617"/>
    </source>
</evidence>
<evidence type="ECO:0000256" key="3">
    <source>
        <dbReference type="ARBA" id="ARBA00022748"/>
    </source>
</evidence>
<evidence type="ECO:0000256" key="1">
    <source>
        <dbReference type="ARBA" id="ARBA00004370"/>
    </source>
</evidence>
<evidence type="ECO:0000313" key="7">
    <source>
        <dbReference type="Proteomes" id="UP000264702"/>
    </source>
</evidence>
<keyword evidence="7" id="KW-1185">Reference proteome</keyword>
<comment type="subcellular location">
    <subcellularLocation>
        <location evidence="1">Membrane</location>
    </subcellularLocation>
</comment>
<dbReference type="GO" id="GO:0020037">
    <property type="term" value="F:heme binding"/>
    <property type="evidence" value="ECO:0007669"/>
    <property type="project" value="InterPro"/>
</dbReference>
<dbReference type="SUPFAM" id="SSF82093">
    <property type="entry name" value="Heme chaperone CcmE"/>
    <property type="match status" value="1"/>
</dbReference>
<reference evidence="6 7" key="1">
    <citation type="submission" date="2018-08" db="EMBL/GenBank/DDBJ databases">
        <title>Acidipila sp. 4G-K13, an acidobacterium isolated from forest soil.</title>
        <authorList>
            <person name="Gao Z.-H."/>
            <person name="Qiu L.-H."/>
        </authorList>
    </citation>
    <scope>NUCLEOTIDE SEQUENCE [LARGE SCALE GENOMIC DNA]</scope>
    <source>
        <strain evidence="6 7">4G-K13</strain>
    </source>
</reference>
<evidence type="ECO:0000313" key="6">
    <source>
        <dbReference type="EMBL" id="RFU17818.1"/>
    </source>
</evidence>
<dbReference type="GO" id="GO:0017004">
    <property type="term" value="P:cytochrome complex assembly"/>
    <property type="evidence" value="ECO:0007669"/>
    <property type="project" value="UniProtKB-KW"/>
</dbReference>
<keyword evidence="5" id="KW-0812">Transmembrane</keyword>
<comment type="caution">
    <text evidence="6">The sequence shown here is derived from an EMBL/GenBank/DDBJ whole genome shotgun (WGS) entry which is preliminary data.</text>
</comment>
<evidence type="ECO:0000256" key="5">
    <source>
        <dbReference type="SAM" id="Phobius"/>
    </source>
</evidence>
<dbReference type="InterPro" id="IPR036127">
    <property type="entry name" value="CcmE-like_sf"/>
</dbReference>
<protein>
    <submittedName>
        <fullName evidence="6">Cytochrome c maturation protein CcmE</fullName>
    </submittedName>
</protein>
<organism evidence="6 7">
    <name type="scientific">Paracidobacterium acidisoli</name>
    <dbReference type="NCBI Taxonomy" id="2303751"/>
    <lineage>
        <taxon>Bacteria</taxon>
        <taxon>Pseudomonadati</taxon>
        <taxon>Acidobacteriota</taxon>
        <taxon>Terriglobia</taxon>
        <taxon>Terriglobales</taxon>
        <taxon>Acidobacteriaceae</taxon>
        <taxon>Paracidobacterium</taxon>
    </lineage>
</organism>
<name>A0A372ISF7_9BACT</name>
<accession>A0A372ISF7</accession>
<dbReference type="EMBL" id="QVQT01000002">
    <property type="protein sequence ID" value="RFU17818.1"/>
    <property type="molecule type" value="Genomic_DNA"/>
</dbReference>
<dbReference type="InterPro" id="IPR004329">
    <property type="entry name" value="CcmE"/>
</dbReference>
<dbReference type="Proteomes" id="UP000264702">
    <property type="component" value="Unassembled WGS sequence"/>
</dbReference>
<dbReference type="InterPro" id="IPR012340">
    <property type="entry name" value="NA-bd_OB-fold"/>
</dbReference>
<dbReference type="Pfam" id="PF03100">
    <property type="entry name" value="CcmE"/>
    <property type="match status" value="1"/>
</dbReference>
<dbReference type="AlphaFoldDB" id="A0A372ISF7"/>
<keyword evidence="5" id="KW-1133">Transmembrane helix</keyword>